<dbReference type="STRING" id="743721.Psesu_1548"/>
<accession>E6WSV8</accession>
<protein>
    <submittedName>
        <fullName evidence="2">Uncharacterized protein</fullName>
    </submittedName>
</protein>
<dbReference type="AlphaFoldDB" id="E6WSV8"/>
<dbReference type="Proteomes" id="UP000008632">
    <property type="component" value="Chromosome"/>
</dbReference>
<sequence length="382" mass="43184">MKRFRKPVIVVICFLAMLSFMQSALADAGSFDIGLDGETPIPSLVASRLKELSNQSVGRVLSPNELAEFQDILKKHGWPTYRTSGPEIIEICGDLLRRSGQDFSFQRYMLRLLDQQVGDDIRPAAYARIADNIYAAHEDKQLYGTLWRLDGDRALTWPPIKSEDGMLFFRDFYGMPSLDEELAAISKASPDSYHNVYEGALAQPSATYSRPDIRRTLGDLIYLDQQLRNELSKAKAKGDEALSEKVREKIVAIDRENLSRLKAIFDEVGFPTREMVGIDGVSTAFLLVQHADEDPLFQRHALALAEPLMRQRQMSRRQFAMLSDRVSLAFGEPQVYGTQMVMQDGKYVLQPTIDIDNLDSRRKEMALGPHLKMLESANSDEN</sequence>
<proteinExistence type="predicted"/>
<dbReference type="EMBL" id="CP002446">
    <property type="protein sequence ID" value="ADV27395.1"/>
    <property type="molecule type" value="Genomic_DNA"/>
</dbReference>
<evidence type="ECO:0000313" key="3">
    <source>
        <dbReference type="Proteomes" id="UP000008632"/>
    </source>
</evidence>
<organism evidence="2 3">
    <name type="scientific">Pseudoxanthomonas suwonensis (strain 11-1)</name>
    <dbReference type="NCBI Taxonomy" id="743721"/>
    <lineage>
        <taxon>Bacteria</taxon>
        <taxon>Pseudomonadati</taxon>
        <taxon>Pseudomonadota</taxon>
        <taxon>Gammaproteobacteria</taxon>
        <taxon>Lysobacterales</taxon>
        <taxon>Lysobacteraceae</taxon>
        <taxon>Pseudoxanthomonas</taxon>
    </lineage>
</organism>
<keyword evidence="1" id="KW-0732">Signal</keyword>
<feature type="chain" id="PRO_5003215058" evidence="1">
    <location>
        <begin position="27"/>
        <end position="382"/>
    </location>
</feature>
<dbReference type="OrthoDB" id="2989458at2"/>
<evidence type="ECO:0000313" key="2">
    <source>
        <dbReference type="EMBL" id="ADV27395.1"/>
    </source>
</evidence>
<dbReference type="KEGG" id="psu:Psesu_1548"/>
<feature type="signal peptide" evidence="1">
    <location>
        <begin position="1"/>
        <end position="26"/>
    </location>
</feature>
<evidence type="ECO:0000256" key="1">
    <source>
        <dbReference type="SAM" id="SignalP"/>
    </source>
</evidence>
<name>E6WSV8_PSEUU</name>
<gene>
    <name evidence="2" type="ordered locus">Psesu_1548</name>
</gene>
<dbReference type="eggNOG" id="COG4403">
    <property type="taxonomic scope" value="Bacteria"/>
</dbReference>
<dbReference type="HOGENOM" id="CLU_719458_0_0_6"/>
<keyword evidence="3" id="KW-1185">Reference proteome</keyword>
<dbReference type="RefSeq" id="WP_013535223.1">
    <property type="nucleotide sequence ID" value="NC_014924.1"/>
</dbReference>
<reference evidence="2 3" key="1">
    <citation type="submission" date="2011-01" db="EMBL/GenBank/DDBJ databases">
        <title>Complete sequence of Pseudoxanthomonas suwonensis 11-1.</title>
        <authorList>
            <consortium name="US DOE Joint Genome Institute"/>
            <person name="Lucas S."/>
            <person name="Copeland A."/>
            <person name="Lapidus A."/>
            <person name="Cheng J.-F."/>
            <person name="Goodwin L."/>
            <person name="Pitluck S."/>
            <person name="Teshima H."/>
            <person name="Detter J.C."/>
            <person name="Han C."/>
            <person name="Tapia R."/>
            <person name="Land M."/>
            <person name="Hauser L."/>
            <person name="Kyrpides N."/>
            <person name="Ivanova N."/>
            <person name="Ovchinnikova G."/>
            <person name="Siebers A.K."/>
            <person name="Allgaier M."/>
            <person name="Thelen M.P."/>
            <person name="Hugenholtz P."/>
            <person name="Gladden J."/>
            <person name="Woyke T."/>
        </authorList>
    </citation>
    <scope>NUCLEOTIDE SEQUENCE [LARGE SCALE GENOMIC DNA]</scope>
    <source>
        <strain evidence="3">11-1</strain>
    </source>
</reference>
<dbReference type="Pfam" id="PF20329">
    <property type="entry name" value="DUF6624"/>
    <property type="match status" value="1"/>
</dbReference>
<dbReference type="InterPro" id="IPR046732">
    <property type="entry name" value="DUF6624"/>
</dbReference>